<sequence length="131" mass="15302">MKTPKFHLRPLLPATATMETFDSTLLKFLRARDFRVQDSFNMLINFLSSRKDFGAGSIFEVELGFKKPVAYMNGYDREGQPPLQYWRNRDSRMVVGEATVFKIIKSRPTANEDIYRLHQKGKSVKLYCRDD</sequence>
<protein>
    <submittedName>
        <fullName evidence="1">Uncharacterized protein</fullName>
    </submittedName>
</protein>
<organism evidence="1 2">
    <name type="scientific">Cichorium intybus</name>
    <name type="common">Chicory</name>
    <dbReference type="NCBI Taxonomy" id="13427"/>
    <lineage>
        <taxon>Eukaryota</taxon>
        <taxon>Viridiplantae</taxon>
        <taxon>Streptophyta</taxon>
        <taxon>Embryophyta</taxon>
        <taxon>Tracheophyta</taxon>
        <taxon>Spermatophyta</taxon>
        <taxon>Magnoliopsida</taxon>
        <taxon>eudicotyledons</taxon>
        <taxon>Gunneridae</taxon>
        <taxon>Pentapetalae</taxon>
        <taxon>asterids</taxon>
        <taxon>campanulids</taxon>
        <taxon>Asterales</taxon>
        <taxon>Asteraceae</taxon>
        <taxon>Cichorioideae</taxon>
        <taxon>Cichorieae</taxon>
        <taxon>Cichoriinae</taxon>
        <taxon>Cichorium</taxon>
    </lineage>
</organism>
<proteinExistence type="predicted"/>
<gene>
    <name evidence="1" type="ORF">L2E82_36401</name>
</gene>
<dbReference type="Proteomes" id="UP001055811">
    <property type="component" value="Linkage Group LG06"/>
</dbReference>
<name>A0ACB9BRE3_CICIN</name>
<dbReference type="EMBL" id="CM042014">
    <property type="protein sequence ID" value="KAI3724618.1"/>
    <property type="molecule type" value="Genomic_DNA"/>
</dbReference>
<keyword evidence="2" id="KW-1185">Reference proteome</keyword>
<reference evidence="2" key="1">
    <citation type="journal article" date="2022" name="Mol. Ecol. Resour.">
        <title>The genomes of chicory, endive, great burdock and yacon provide insights into Asteraceae palaeo-polyploidization history and plant inulin production.</title>
        <authorList>
            <person name="Fan W."/>
            <person name="Wang S."/>
            <person name="Wang H."/>
            <person name="Wang A."/>
            <person name="Jiang F."/>
            <person name="Liu H."/>
            <person name="Zhao H."/>
            <person name="Xu D."/>
            <person name="Zhang Y."/>
        </authorList>
    </citation>
    <scope>NUCLEOTIDE SEQUENCE [LARGE SCALE GENOMIC DNA]</scope>
    <source>
        <strain evidence="2">cv. Punajuju</strain>
    </source>
</reference>
<reference evidence="1 2" key="2">
    <citation type="journal article" date="2022" name="Mol. Ecol. Resour.">
        <title>The genomes of chicory, endive, great burdock and yacon provide insights into Asteraceae paleo-polyploidization history and plant inulin production.</title>
        <authorList>
            <person name="Fan W."/>
            <person name="Wang S."/>
            <person name="Wang H."/>
            <person name="Wang A."/>
            <person name="Jiang F."/>
            <person name="Liu H."/>
            <person name="Zhao H."/>
            <person name="Xu D."/>
            <person name="Zhang Y."/>
        </authorList>
    </citation>
    <scope>NUCLEOTIDE SEQUENCE [LARGE SCALE GENOMIC DNA]</scope>
    <source>
        <strain evidence="2">cv. Punajuju</strain>
        <tissue evidence="1">Leaves</tissue>
    </source>
</reference>
<comment type="caution">
    <text evidence="1">The sequence shown here is derived from an EMBL/GenBank/DDBJ whole genome shotgun (WGS) entry which is preliminary data.</text>
</comment>
<accession>A0ACB9BRE3</accession>
<evidence type="ECO:0000313" key="1">
    <source>
        <dbReference type="EMBL" id="KAI3724618.1"/>
    </source>
</evidence>
<evidence type="ECO:0000313" key="2">
    <source>
        <dbReference type="Proteomes" id="UP001055811"/>
    </source>
</evidence>